<keyword evidence="1" id="KW-0472">Membrane</keyword>
<dbReference type="Proteomes" id="UP000281170">
    <property type="component" value="Plasmid 24"/>
</dbReference>
<evidence type="ECO:0000313" key="6">
    <source>
        <dbReference type="Proteomes" id="UP000281170"/>
    </source>
</evidence>
<dbReference type="Pfam" id="PF00856">
    <property type="entry name" value="SET"/>
    <property type="match status" value="1"/>
</dbReference>
<sequence length="376" mass="43251">MIITLTNQNKHSPIHIIKVNLRTKSCLLEDGKRIPLQEIISEFKHPLLISSTVDKKQTHFEFVYDDLSTMYQCALFIYSTLLQVDKPSLCEFKIQPSSKFHRSKVPKLLYISMEKEAAANQCITITNFNKLVSDLSGFPFQFSEDVLIETTLFAKDLPQKINGDILIEANQEIMDILLHPPKPDHSELRLLNAHVGFAVYARRDIEKGELIGFYTGVKKASTPNNTRYMFEYTRDSLHLILDAHDYGNITRFINHAPDKPPSPDYQFLLSNLKSRFERINGIEVVLYEAKQPIKKGEQLLINYGNEFFHPNNLTYFNKHGDSFNSINQKKKPAKLPLNHIKIFAKYGVKGAQLYLLRRAIIILISILLLIGLINYV</sequence>
<dbReference type="SUPFAM" id="SSF82199">
    <property type="entry name" value="SET domain"/>
    <property type="match status" value="1"/>
</dbReference>
<gene>
    <name evidence="3" type="ORF">Lade_1794</name>
    <name evidence="4" type="ORF">NCTC12735_01510</name>
</gene>
<keyword evidence="1" id="KW-0812">Transmembrane</keyword>
<keyword evidence="1" id="KW-1133">Transmembrane helix</keyword>
<dbReference type="PATRIC" id="fig|45056.6.peg.1854"/>
<evidence type="ECO:0000313" key="3">
    <source>
        <dbReference type="EMBL" id="KTC64500.1"/>
    </source>
</evidence>
<feature type="domain" description="SET" evidence="2">
    <location>
        <begin position="186"/>
        <end position="304"/>
    </location>
</feature>
<geneLocation type="plasmid" evidence="4 6">
    <name>24</name>
</geneLocation>
<proteinExistence type="predicted"/>
<reference evidence="3 5" key="1">
    <citation type="submission" date="2015-11" db="EMBL/GenBank/DDBJ databases">
        <title>Identification of large and diverse effector repertoires of 38 Legionella species.</title>
        <authorList>
            <person name="Burstein D."/>
            <person name="Amaro F."/>
            <person name="Zusman T."/>
            <person name="Lifshitz Z."/>
            <person name="Cohen O."/>
            <person name="Gilbert J.A."/>
            <person name="Pupko T."/>
            <person name="Shuman H.A."/>
            <person name="Segal G."/>
        </authorList>
    </citation>
    <scope>NUCLEOTIDE SEQUENCE [LARGE SCALE GENOMIC DNA]</scope>
    <source>
        <strain evidence="3 5">1762-AUS-E</strain>
    </source>
</reference>
<keyword evidence="5" id="KW-1185">Reference proteome</keyword>
<dbReference type="Gene3D" id="2.170.270.10">
    <property type="entry name" value="SET domain"/>
    <property type="match status" value="1"/>
</dbReference>
<evidence type="ECO:0000313" key="4">
    <source>
        <dbReference type="EMBL" id="VEH85868.1"/>
    </source>
</evidence>
<dbReference type="KEGG" id="ladl:NCTC12735_01510"/>
<evidence type="ECO:0000313" key="5">
    <source>
        <dbReference type="Proteomes" id="UP000054859"/>
    </source>
</evidence>
<dbReference type="EMBL" id="LR134433">
    <property type="protein sequence ID" value="VEH85868.1"/>
    <property type="molecule type" value="Genomic_DNA"/>
</dbReference>
<reference evidence="4 6" key="2">
    <citation type="submission" date="2018-12" db="EMBL/GenBank/DDBJ databases">
        <authorList>
            <consortium name="Pathogen Informatics"/>
        </authorList>
    </citation>
    <scope>NUCLEOTIDE SEQUENCE [LARGE SCALE GENOMIC DNA]</scope>
    <source>
        <strain evidence="4 6">NCTC12735</strain>
        <plasmid evidence="6">24</plasmid>
    </source>
</reference>
<dbReference type="InterPro" id="IPR001214">
    <property type="entry name" value="SET_dom"/>
</dbReference>
<dbReference type="OrthoDB" id="5652580at2"/>
<organism evidence="3 5">
    <name type="scientific">Legionella adelaidensis</name>
    <dbReference type="NCBI Taxonomy" id="45056"/>
    <lineage>
        <taxon>Bacteria</taxon>
        <taxon>Pseudomonadati</taxon>
        <taxon>Pseudomonadota</taxon>
        <taxon>Gammaproteobacteria</taxon>
        <taxon>Legionellales</taxon>
        <taxon>Legionellaceae</taxon>
        <taxon>Legionella</taxon>
    </lineage>
</organism>
<dbReference type="STRING" id="45056.Lade_1794"/>
<dbReference type="AlphaFoldDB" id="A0A0W0R071"/>
<dbReference type="PROSITE" id="PS50280">
    <property type="entry name" value="SET"/>
    <property type="match status" value="1"/>
</dbReference>
<keyword evidence="4" id="KW-0614">Plasmid</keyword>
<evidence type="ECO:0000259" key="2">
    <source>
        <dbReference type="PROSITE" id="PS50280"/>
    </source>
</evidence>
<feature type="transmembrane region" description="Helical" evidence="1">
    <location>
        <begin position="355"/>
        <end position="375"/>
    </location>
</feature>
<dbReference type="InterPro" id="IPR046341">
    <property type="entry name" value="SET_dom_sf"/>
</dbReference>
<dbReference type="RefSeq" id="WP_058462865.1">
    <property type="nucleotide sequence ID" value="NZ_CAAAHS010000006.1"/>
</dbReference>
<protein>
    <submittedName>
        <fullName evidence="3">Eukaryotic huntingtin interacting protein B</fullName>
    </submittedName>
</protein>
<accession>A0A0W0R071</accession>
<dbReference type="Proteomes" id="UP000054859">
    <property type="component" value="Unassembled WGS sequence"/>
</dbReference>
<dbReference type="SMART" id="SM00317">
    <property type="entry name" value="SET"/>
    <property type="match status" value="1"/>
</dbReference>
<name>A0A0W0R071_9GAMM</name>
<evidence type="ECO:0000256" key="1">
    <source>
        <dbReference type="SAM" id="Phobius"/>
    </source>
</evidence>
<dbReference type="EMBL" id="LNKA01000019">
    <property type="protein sequence ID" value="KTC64500.1"/>
    <property type="molecule type" value="Genomic_DNA"/>
</dbReference>